<evidence type="ECO:0000256" key="1">
    <source>
        <dbReference type="ARBA" id="ARBA00005165"/>
    </source>
</evidence>
<comment type="catalytic activity">
    <reaction evidence="8 9 10">
        <text>2-[(2R,5Z)-2-carboxy-4-methylthiazol-5(2H)-ylidene]ethyl phosphate + 4-amino-2-methyl-5-(diphosphooxymethyl)pyrimidine + 2 H(+) = thiamine phosphate + CO2 + diphosphate</text>
        <dbReference type="Rhea" id="RHEA:47844"/>
        <dbReference type="ChEBI" id="CHEBI:15378"/>
        <dbReference type="ChEBI" id="CHEBI:16526"/>
        <dbReference type="ChEBI" id="CHEBI:33019"/>
        <dbReference type="ChEBI" id="CHEBI:37575"/>
        <dbReference type="ChEBI" id="CHEBI:57841"/>
        <dbReference type="ChEBI" id="CHEBI:62899"/>
        <dbReference type="EC" id="2.5.1.3"/>
    </reaction>
</comment>
<dbReference type="Pfam" id="PF02581">
    <property type="entry name" value="TMP-TENI"/>
    <property type="match status" value="1"/>
</dbReference>
<dbReference type="InterPro" id="IPR036206">
    <property type="entry name" value="ThiamineP_synth_sf"/>
</dbReference>
<evidence type="ECO:0000256" key="2">
    <source>
        <dbReference type="ARBA" id="ARBA00022679"/>
    </source>
</evidence>
<evidence type="ECO:0000256" key="6">
    <source>
        <dbReference type="ARBA" id="ARBA00047334"/>
    </source>
</evidence>
<keyword evidence="5 9" id="KW-0784">Thiamine biosynthesis</keyword>
<comment type="caution">
    <text evidence="13">The sequence shown here is derived from an EMBL/GenBank/DDBJ whole genome shotgun (WGS) entry which is preliminary data.</text>
</comment>
<accession>A0AAE3M2M4</accession>
<dbReference type="GO" id="GO:0004789">
    <property type="term" value="F:thiamine-phosphate diphosphorylase activity"/>
    <property type="evidence" value="ECO:0007669"/>
    <property type="project" value="UniProtKB-UniRule"/>
</dbReference>
<comment type="caution">
    <text evidence="9">Lacks conserved residue(s) required for the propagation of feature annotation.</text>
</comment>
<gene>
    <name evidence="9" type="primary">thiE</name>
    <name evidence="13" type="ORF">OM075_04185</name>
</gene>
<dbReference type="GO" id="GO:0009229">
    <property type="term" value="P:thiamine diphosphate biosynthetic process"/>
    <property type="evidence" value="ECO:0007669"/>
    <property type="project" value="UniProtKB-UniRule"/>
</dbReference>
<evidence type="ECO:0000256" key="11">
    <source>
        <dbReference type="RuleBase" id="RU004253"/>
    </source>
</evidence>
<keyword evidence="3 9" id="KW-0479">Metal-binding</keyword>
<dbReference type="Gene3D" id="3.20.20.70">
    <property type="entry name" value="Aldolase class I"/>
    <property type="match status" value="1"/>
</dbReference>
<sequence>MEKHISRLHFVTYQSQAISIEKQVMEYCAGGGDWVQLRLKNMEKDEIKSIARTCQSICIQHNATFIINDYVDIAYEIGADGVHLGLNDRSITEARKILGPDKIIGATANTFEHIQKHVSEGADYIGLGPLRFTQTKENLSPVLGFEGYTTISKKCNSCNINIPIIAIGGITPEDITPLFNTGIYGLALSSYLAKNENTGLATIELLTKIGMNQSKLFGKK</sequence>
<dbReference type="NCBIfam" id="TIGR00693">
    <property type="entry name" value="thiE"/>
    <property type="match status" value="1"/>
</dbReference>
<feature type="domain" description="Thiamine phosphate synthase/TenI" evidence="12">
    <location>
        <begin position="9"/>
        <end position="190"/>
    </location>
</feature>
<dbReference type="PANTHER" id="PTHR20857:SF15">
    <property type="entry name" value="THIAMINE-PHOSPHATE SYNTHASE"/>
    <property type="match status" value="1"/>
</dbReference>
<comment type="function">
    <text evidence="9">Condenses 4-methyl-5-(beta-hydroxyethyl)thiazole monophosphate (THZ-P) and 2-methyl-4-amino-5-hydroxymethyl pyrimidine pyrophosphate (HMP-PP) to form thiamine monophosphate (TMP).</text>
</comment>
<comment type="pathway">
    <text evidence="1 9 11">Cofactor biosynthesis; thiamine diphosphate biosynthesis; thiamine phosphate from 4-amino-2-methyl-5-diphosphomethylpyrimidine and 4-methyl-5-(2-phosphoethyl)-thiazole: step 1/1.</text>
</comment>
<dbReference type="InterPro" id="IPR022998">
    <property type="entry name" value="ThiamineP_synth_TenI"/>
</dbReference>
<keyword evidence="4 9" id="KW-0460">Magnesium</keyword>
<feature type="binding site" evidence="9">
    <location>
        <position position="107"/>
    </location>
    <ligand>
        <name>4-amino-2-methyl-5-(diphosphooxymethyl)pyrimidine</name>
        <dbReference type="ChEBI" id="CHEBI:57841"/>
    </ligand>
</feature>
<feature type="binding site" evidence="9">
    <location>
        <position position="69"/>
    </location>
    <ligand>
        <name>Mg(2+)</name>
        <dbReference type="ChEBI" id="CHEBI:18420"/>
    </ligand>
</feature>
<feature type="binding site" evidence="9">
    <location>
        <position position="68"/>
    </location>
    <ligand>
        <name>4-amino-2-methyl-5-(diphosphooxymethyl)pyrimidine</name>
        <dbReference type="ChEBI" id="CHEBI:57841"/>
    </ligand>
</feature>
<keyword evidence="2 9" id="KW-0808">Transferase</keyword>
<dbReference type="EC" id="2.5.1.3" evidence="9"/>
<comment type="catalytic activity">
    <reaction evidence="6 9 10">
        <text>4-methyl-5-(2-phosphooxyethyl)-thiazole + 4-amino-2-methyl-5-(diphosphooxymethyl)pyrimidine + H(+) = thiamine phosphate + diphosphate</text>
        <dbReference type="Rhea" id="RHEA:22328"/>
        <dbReference type="ChEBI" id="CHEBI:15378"/>
        <dbReference type="ChEBI" id="CHEBI:33019"/>
        <dbReference type="ChEBI" id="CHEBI:37575"/>
        <dbReference type="ChEBI" id="CHEBI:57841"/>
        <dbReference type="ChEBI" id="CHEBI:58296"/>
        <dbReference type="EC" id="2.5.1.3"/>
    </reaction>
</comment>
<dbReference type="RefSeq" id="WP_301189221.1">
    <property type="nucleotide sequence ID" value="NZ_JAPDPJ010000005.1"/>
</dbReference>
<dbReference type="GO" id="GO:0000287">
    <property type="term" value="F:magnesium ion binding"/>
    <property type="evidence" value="ECO:0007669"/>
    <property type="project" value="UniProtKB-UniRule"/>
</dbReference>
<evidence type="ECO:0000256" key="9">
    <source>
        <dbReference type="HAMAP-Rule" id="MF_00097"/>
    </source>
</evidence>
<feature type="binding site" evidence="9">
    <location>
        <begin position="133"/>
        <end position="135"/>
    </location>
    <ligand>
        <name>2-[(2R,5Z)-2-carboxy-4-methylthiazol-5(2H)-ylidene]ethyl phosphate</name>
        <dbReference type="ChEBI" id="CHEBI:62899"/>
    </ligand>
</feature>
<reference evidence="13" key="1">
    <citation type="submission" date="2022-10" db="EMBL/GenBank/DDBJ databases">
        <authorList>
            <person name="Yu W.X."/>
        </authorList>
    </citation>
    <scope>NUCLEOTIDE SEQUENCE</scope>
    <source>
        <strain evidence="13">AAT</strain>
    </source>
</reference>
<comment type="similarity">
    <text evidence="9 10">Belongs to the thiamine-phosphate synthase family.</text>
</comment>
<dbReference type="NCBIfam" id="NF000736">
    <property type="entry name" value="PRK00043.2-3"/>
    <property type="match status" value="1"/>
</dbReference>
<comment type="cofactor">
    <cofactor evidence="9">
        <name>Mg(2+)</name>
        <dbReference type="ChEBI" id="CHEBI:18420"/>
    </cofactor>
    <text evidence="9">Binds 1 Mg(2+) ion per subunit.</text>
</comment>
<evidence type="ECO:0000256" key="3">
    <source>
        <dbReference type="ARBA" id="ARBA00022723"/>
    </source>
</evidence>
<evidence type="ECO:0000256" key="8">
    <source>
        <dbReference type="ARBA" id="ARBA00047883"/>
    </source>
</evidence>
<dbReference type="AlphaFoldDB" id="A0AAE3M2M4"/>
<feature type="binding site" evidence="9">
    <location>
        <position position="88"/>
    </location>
    <ligand>
        <name>Mg(2+)</name>
        <dbReference type="ChEBI" id="CHEBI:18420"/>
    </ligand>
</feature>
<evidence type="ECO:0000256" key="4">
    <source>
        <dbReference type="ARBA" id="ARBA00022842"/>
    </source>
</evidence>
<protein>
    <recommendedName>
        <fullName evidence="9">Thiamine-phosphate synthase</fullName>
        <shortName evidence="9">TP synthase</shortName>
        <shortName evidence="9">TPS</shortName>
        <ecNumber evidence="9">2.5.1.3</ecNumber>
    </recommendedName>
    <alternativeName>
        <fullName evidence="9">Thiamine-phosphate pyrophosphorylase</fullName>
        <shortName evidence="9">TMP pyrophosphorylase</shortName>
        <shortName evidence="9">TMP-PPase</shortName>
    </alternativeName>
</protein>
<dbReference type="GO" id="GO:0005737">
    <property type="term" value="C:cytoplasm"/>
    <property type="evidence" value="ECO:0007669"/>
    <property type="project" value="TreeGrafter"/>
</dbReference>
<evidence type="ECO:0000313" key="14">
    <source>
        <dbReference type="Proteomes" id="UP001209229"/>
    </source>
</evidence>
<dbReference type="InterPro" id="IPR013785">
    <property type="entry name" value="Aldolase_TIM"/>
</dbReference>
<dbReference type="CDD" id="cd00564">
    <property type="entry name" value="TMP_TenI"/>
    <property type="match status" value="1"/>
</dbReference>
<dbReference type="GO" id="GO:0009228">
    <property type="term" value="P:thiamine biosynthetic process"/>
    <property type="evidence" value="ECO:0007669"/>
    <property type="project" value="UniProtKB-KW"/>
</dbReference>
<name>A0AAE3M2M4_9BACT</name>
<dbReference type="HAMAP" id="MF_00097">
    <property type="entry name" value="TMP_synthase"/>
    <property type="match status" value="1"/>
</dbReference>
<evidence type="ECO:0000256" key="7">
    <source>
        <dbReference type="ARBA" id="ARBA00047851"/>
    </source>
</evidence>
<dbReference type="EMBL" id="JAPDPJ010000005">
    <property type="protein sequence ID" value="MCW3785649.1"/>
    <property type="molecule type" value="Genomic_DNA"/>
</dbReference>
<dbReference type="InterPro" id="IPR034291">
    <property type="entry name" value="TMP_synthase"/>
</dbReference>
<dbReference type="SUPFAM" id="SSF51391">
    <property type="entry name" value="Thiamin phosphate synthase"/>
    <property type="match status" value="1"/>
</dbReference>
<comment type="catalytic activity">
    <reaction evidence="7 9 10">
        <text>2-(2-carboxy-4-methylthiazol-5-yl)ethyl phosphate + 4-amino-2-methyl-5-(diphosphooxymethyl)pyrimidine + 2 H(+) = thiamine phosphate + CO2 + diphosphate</text>
        <dbReference type="Rhea" id="RHEA:47848"/>
        <dbReference type="ChEBI" id="CHEBI:15378"/>
        <dbReference type="ChEBI" id="CHEBI:16526"/>
        <dbReference type="ChEBI" id="CHEBI:33019"/>
        <dbReference type="ChEBI" id="CHEBI:37575"/>
        <dbReference type="ChEBI" id="CHEBI:57841"/>
        <dbReference type="ChEBI" id="CHEBI:62890"/>
        <dbReference type="EC" id="2.5.1.3"/>
    </reaction>
</comment>
<dbReference type="PANTHER" id="PTHR20857">
    <property type="entry name" value="THIAMINE-PHOSPHATE PYROPHOSPHORYLASE"/>
    <property type="match status" value="1"/>
</dbReference>
<evidence type="ECO:0000256" key="10">
    <source>
        <dbReference type="RuleBase" id="RU003826"/>
    </source>
</evidence>
<evidence type="ECO:0000313" key="13">
    <source>
        <dbReference type="EMBL" id="MCW3785649.1"/>
    </source>
</evidence>
<organism evidence="13 14">
    <name type="scientific">Plebeiibacterium sediminum</name>
    <dbReference type="NCBI Taxonomy" id="2992112"/>
    <lineage>
        <taxon>Bacteria</taxon>
        <taxon>Pseudomonadati</taxon>
        <taxon>Bacteroidota</taxon>
        <taxon>Bacteroidia</taxon>
        <taxon>Marinilabiliales</taxon>
        <taxon>Marinilabiliaceae</taxon>
        <taxon>Plebeiibacterium</taxon>
    </lineage>
</organism>
<proteinExistence type="inferred from homology"/>
<evidence type="ECO:0000256" key="5">
    <source>
        <dbReference type="ARBA" id="ARBA00022977"/>
    </source>
</evidence>
<dbReference type="Proteomes" id="UP001209229">
    <property type="component" value="Unassembled WGS sequence"/>
</dbReference>
<feature type="binding site" evidence="9">
    <location>
        <position position="136"/>
    </location>
    <ligand>
        <name>4-amino-2-methyl-5-(diphosphooxymethyl)pyrimidine</name>
        <dbReference type="ChEBI" id="CHEBI:57841"/>
    </ligand>
</feature>
<keyword evidence="14" id="KW-1185">Reference proteome</keyword>
<feature type="binding site" evidence="9">
    <location>
        <begin position="36"/>
        <end position="40"/>
    </location>
    <ligand>
        <name>4-amino-2-methyl-5-(diphosphooxymethyl)pyrimidine</name>
        <dbReference type="ChEBI" id="CHEBI:57841"/>
    </ligand>
</feature>
<evidence type="ECO:0000259" key="12">
    <source>
        <dbReference type="Pfam" id="PF02581"/>
    </source>
</evidence>
<feature type="binding site" evidence="9">
    <location>
        <position position="169"/>
    </location>
    <ligand>
        <name>2-[(2R,5Z)-2-carboxy-4-methylthiazol-5(2H)-ylidene]ethyl phosphate</name>
        <dbReference type="ChEBI" id="CHEBI:62899"/>
    </ligand>
</feature>